<keyword evidence="2" id="KW-1185">Reference proteome</keyword>
<evidence type="ECO:0000313" key="1">
    <source>
        <dbReference type="EMBL" id="KNF08061.1"/>
    </source>
</evidence>
<gene>
    <name evidence="1" type="ORF">CLPU_10c01160</name>
</gene>
<proteinExistence type="predicted"/>
<dbReference type="Proteomes" id="UP000037267">
    <property type="component" value="Unassembled WGS sequence"/>
</dbReference>
<evidence type="ECO:0000313" key="2">
    <source>
        <dbReference type="Proteomes" id="UP000037267"/>
    </source>
</evidence>
<reference evidence="2" key="1">
    <citation type="submission" date="2015-07" db="EMBL/GenBank/DDBJ databases">
        <title>Draft genome sequence of the purine-degrading Gottschalkia purinilyticum DSM 1384 (formerly Clostridium purinilyticum).</title>
        <authorList>
            <person name="Poehlein A."/>
            <person name="Schiel-Bengelsdorf B."/>
            <person name="Bengelsdorf F.R."/>
            <person name="Daniel R."/>
            <person name="Duerre P."/>
        </authorList>
    </citation>
    <scope>NUCLEOTIDE SEQUENCE [LARGE SCALE GENOMIC DNA]</scope>
    <source>
        <strain evidence="2">DSM 1384</strain>
    </source>
</reference>
<organism evidence="1 2">
    <name type="scientific">Gottschalkia purinilytica</name>
    <name type="common">Clostridium purinilyticum</name>
    <dbReference type="NCBI Taxonomy" id="1503"/>
    <lineage>
        <taxon>Bacteria</taxon>
        <taxon>Bacillati</taxon>
        <taxon>Bacillota</taxon>
        <taxon>Tissierellia</taxon>
        <taxon>Tissierellales</taxon>
        <taxon>Gottschalkiaceae</taxon>
        <taxon>Gottschalkia</taxon>
    </lineage>
</organism>
<accession>A0A0L0W9E7</accession>
<comment type="caution">
    <text evidence="1">The sequence shown here is derived from an EMBL/GenBank/DDBJ whole genome shotgun (WGS) entry which is preliminary data.</text>
</comment>
<name>A0A0L0W9E7_GOTPU</name>
<dbReference type="STRING" id="1503.CLPU_10c01160"/>
<sequence length="74" mass="8125">MKIGFGKDGLTLNSKKINPLNLSVNGHGIESDYPIKAVDPFEILSSLASIDLSDEKTTRKDKIEALQKILNDIL</sequence>
<protein>
    <submittedName>
        <fullName evidence="1">Uncharacterized protein</fullName>
    </submittedName>
</protein>
<dbReference type="OrthoDB" id="1707889at2"/>
<dbReference type="RefSeq" id="WP_050355708.1">
    <property type="nucleotide sequence ID" value="NZ_LGSS01000010.1"/>
</dbReference>
<dbReference type="AlphaFoldDB" id="A0A0L0W9E7"/>
<dbReference type="EMBL" id="LGSS01000010">
    <property type="protein sequence ID" value="KNF08061.1"/>
    <property type="molecule type" value="Genomic_DNA"/>
</dbReference>